<dbReference type="GO" id="GO:0016929">
    <property type="term" value="F:deSUMOylase activity"/>
    <property type="evidence" value="ECO:0007669"/>
    <property type="project" value="TreeGrafter"/>
</dbReference>
<dbReference type="InterPro" id="IPR038765">
    <property type="entry name" value="Papain-like_cys_pep_sf"/>
</dbReference>
<evidence type="ECO:0000256" key="1">
    <source>
        <dbReference type="ARBA" id="ARBA00005234"/>
    </source>
</evidence>
<dbReference type="AlphaFoldDB" id="A0AAE0EBG0"/>
<dbReference type="PANTHER" id="PTHR12606">
    <property type="entry name" value="SENTRIN/SUMO-SPECIFIC PROTEASE"/>
    <property type="match status" value="1"/>
</dbReference>
<dbReference type="InterPro" id="IPR003653">
    <property type="entry name" value="Peptidase_C48_C"/>
</dbReference>
<dbReference type="GO" id="GO:0016926">
    <property type="term" value="P:protein desumoylation"/>
    <property type="evidence" value="ECO:0007669"/>
    <property type="project" value="TreeGrafter"/>
</dbReference>
<dbReference type="GO" id="GO:0005634">
    <property type="term" value="C:nucleus"/>
    <property type="evidence" value="ECO:0007669"/>
    <property type="project" value="TreeGrafter"/>
</dbReference>
<gene>
    <name evidence="7" type="ORF">Dsin_009121</name>
</gene>
<evidence type="ECO:0000313" key="7">
    <source>
        <dbReference type="EMBL" id="KAK3222096.1"/>
    </source>
</evidence>
<dbReference type="PROSITE" id="PS50600">
    <property type="entry name" value="ULP_PROTEASE"/>
    <property type="match status" value="1"/>
</dbReference>
<feature type="compositionally biased region" description="Basic residues" evidence="5">
    <location>
        <begin position="18"/>
        <end position="29"/>
    </location>
</feature>
<reference evidence="7" key="1">
    <citation type="journal article" date="2023" name="Plant J.">
        <title>Genome sequences and population genomics provide insights into the demographic history, inbreeding, and mutation load of two 'living fossil' tree species of Dipteronia.</title>
        <authorList>
            <person name="Feng Y."/>
            <person name="Comes H.P."/>
            <person name="Chen J."/>
            <person name="Zhu S."/>
            <person name="Lu R."/>
            <person name="Zhang X."/>
            <person name="Li P."/>
            <person name="Qiu J."/>
            <person name="Olsen K.M."/>
            <person name="Qiu Y."/>
        </authorList>
    </citation>
    <scope>NUCLEOTIDE SEQUENCE</scope>
    <source>
        <strain evidence="7">NBL</strain>
    </source>
</reference>
<evidence type="ECO:0000256" key="3">
    <source>
        <dbReference type="ARBA" id="ARBA00022801"/>
    </source>
</evidence>
<evidence type="ECO:0000256" key="4">
    <source>
        <dbReference type="ARBA" id="ARBA00022807"/>
    </source>
</evidence>
<organism evidence="7 8">
    <name type="scientific">Dipteronia sinensis</name>
    <dbReference type="NCBI Taxonomy" id="43782"/>
    <lineage>
        <taxon>Eukaryota</taxon>
        <taxon>Viridiplantae</taxon>
        <taxon>Streptophyta</taxon>
        <taxon>Embryophyta</taxon>
        <taxon>Tracheophyta</taxon>
        <taxon>Spermatophyta</taxon>
        <taxon>Magnoliopsida</taxon>
        <taxon>eudicotyledons</taxon>
        <taxon>Gunneridae</taxon>
        <taxon>Pentapetalae</taxon>
        <taxon>rosids</taxon>
        <taxon>malvids</taxon>
        <taxon>Sapindales</taxon>
        <taxon>Sapindaceae</taxon>
        <taxon>Hippocastanoideae</taxon>
        <taxon>Acereae</taxon>
        <taxon>Dipteronia</taxon>
    </lineage>
</organism>
<sequence length="227" mass="26209">MIEKGYEDESSTSLNLVKKTRTSKTRKPSQYKLSPFQSGIRSRKSSIYWYGPFQLSVPLNALDAQVIEYVFSEDLPQSETIVSTSQIVVSCSSFRTLEPKVWVDSEIYIPINNLKDHWFLALVKIHEKKVEIWDSFPSHRENGQSRVKLVRKLMISLDDVLAVEIQSCFGPSFSFQSFEIVSPEDCPKQPNFYDCGLFVCMFMDGRSDATSRDFMRGGQPSWRILFW</sequence>
<dbReference type="EMBL" id="JANJYJ010000003">
    <property type="protein sequence ID" value="KAK3222096.1"/>
    <property type="molecule type" value="Genomic_DNA"/>
</dbReference>
<feature type="region of interest" description="Disordered" evidence="5">
    <location>
        <begin position="1"/>
        <end position="32"/>
    </location>
</feature>
<dbReference type="Proteomes" id="UP001281410">
    <property type="component" value="Unassembled WGS sequence"/>
</dbReference>
<keyword evidence="4" id="KW-0788">Thiol protease</keyword>
<dbReference type="SUPFAM" id="SSF54001">
    <property type="entry name" value="Cysteine proteinases"/>
    <property type="match status" value="1"/>
</dbReference>
<accession>A0AAE0EBG0</accession>
<comment type="similarity">
    <text evidence="1">Belongs to the peptidase C48 family.</text>
</comment>
<keyword evidence="2" id="KW-0645">Protease</keyword>
<protein>
    <recommendedName>
        <fullName evidence="6">Ubiquitin-like protease family profile domain-containing protein</fullName>
    </recommendedName>
</protein>
<keyword evidence="3" id="KW-0378">Hydrolase</keyword>
<dbReference type="Gene3D" id="3.40.395.10">
    <property type="entry name" value="Adenoviral Proteinase, Chain A"/>
    <property type="match status" value="1"/>
</dbReference>
<evidence type="ECO:0000256" key="5">
    <source>
        <dbReference type="SAM" id="MobiDB-lite"/>
    </source>
</evidence>
<name>A0AAE0EBG0_9ROSI</name>
<dbReference type="PANTHER" id="PTHR12606:SF141">
    <property type="entry name" value="GH15225P-RELATED"/>
    <property type="match status" value="1"/>
</dbReference>
<feature type="domain" description="Ubiquitin-like protease family profile" evidence="6">
    <location>
        <begin position="1"/>
        <end position="206"/>
    </location>
</feature>
<evidence type="ECO:0000256" key="2">
    <source>
        <dbReference type="ARBA" id="ARBA00022670"/>
    </source>
</evidence>
<dbReference type="GO" id="GO:0006508">
    <property type="term" value="P:proteolysis"/>
    <property type="evidence" value="ECO:0007669"/>
    <property type="project" value="UniProtKB-KW"/>
</dbReference>
<dbReference type="Pfam" id="PF02902">
    <property type="entry name" value="Peptidase_C48"/>
    <property type="match status" value="1"/>
</dbReference>
<evidence type="ECO:0000313" key="8">
    <source>
        <dbReference type="Proteomes" id="UP001281410"/>
    </source>
</evidence>
<keyword evidence="8" id="KW-1185">Reference proteome</keyword>
<comment type="caution">
    <text evidence="7">The sequence shown here is derived from an EMBL/GenBank/DDBJ whole genome shotgun (WGS) entry which is preliminary data.</text>
</comment>
<proteinExistence type="inferred from homology"/>
<evidence type="ECO:0000259" key="6">
    <source>
        <dbReference type="PROSITE" id="PS50600"/>
    </source>
</evidence>